<feature type="transmembrane region" description="Helical" evidence="1">
    <location>
        <begin position="90"/>
        <end position="111"/>
    </location>
</feature>
<gene>
    <name evidence="2" type="ORF">SAMN05421819_0410</name>
</gene>
<organism evidence="2 3">
    <name type="scientific">Bryocella elongata</name>
    <dbReference type="NCBI Taxonomy" id="863522"/>
    <lineage>
        <taxon>Bacteria</taxon>
        <taxon>Pseudomonadati</taxon>
        <taxon>Acidobacteriota</taxon>
        <taxon>Terriglobia</taxon>
        <taxon>Terriglobales</taxon>
        <taxon>Acidobacteriaceae</taxon>
        <taxon>Bryocella</taxon>
    </lineage>
</organism>
<keyword evidence="3" id="KW-1185">Reference proteome</keyword>
<keyword evidence="1" id="KW-0472">Membrane</keyword>
<feature type="transmembrane region" description="Helical" evidence="1">
    <location>
        <begin position="131"/>
        <end position="160"/>
    </location>
</feature>
<name>A0A1H5SZ77_9BACT</name>
<sequence>MRGTCSRADEVRKLVIGGQWPAAAGDELRGHVSVCKGCSLTASITLAMRGARERDLESVKLEPAGLIWWRAQLRKRREAMEQVSRPMLKVQTVSVGTSLLVAVVLLAWLGLHGASSVGWGGWKAAAASPFAGLASLGGATVWLGVVVLAALGAAAVYFLVEREG</sequence>
<dbReference type="Proteomes" id="UP000236728">
    <property type="component" value="Unassembled WGS sequence"/>
</dbReference>
<dbReference type="OrthoDB" id="121826at2"/>
<dbReference type="RefSeq" id="WP_160114958.1">
    <property type="nucleotide sequence ID" value="NZ_FNVA01000001.1"/>
</dbReference>
<keyword evidence="1" id="KW-0812">Transmembrane</keyword>
<evidence type="ECO:0000256" key="1">
    <source>
        <dbReference type="SAM" id="Phobius"/>
    </source>
</evidence>
<evidence type="ECO:0008006" key="4">
    <source>
        <dbReference type="Google" id="ProtNLM"/>
    </source>
</evidence>
<evidence type="ECO:0000313" key="3">
    <source>
        <dbReference type="Proteomes" id="UP000236728"/>
    </source>
</evidence>
<proteinExistence type="predicted"/>
<reference evidence="2 3" key="1">
    <citation type="submission" date="2016-10" db="EMBL/GenBank/DDBJ databases">
        <authorList>
            <person name="de Groot N.N."/>
        </authorList>
    </citation>
    <scope>NUCLEOTIDE SEQUENCE [LARGE SCALE GENOMIC DNA]</scope>
    <source>
        <strain evidence="2 3">DSM 22489</strain>
    </source>
</reference>
<accession>A0A1H5SZ77</accession>
<dbReference type="EMBL" id="FNVA01000001">
    <property type="protein sequence ID" value="SEF55774.1"/>
    <property type="molecule type" value="Genomic_DNA"/>
</dbReference>
<protein>
    <recommendedName>
        <fullName evidence="4">Zinc-finger</fullName>
    </recommendedName>
</protein>
<evidence type="ECO:0000313" key="2">
    <source>
        <dbReference type="EMBL" id="SEF55774.1"/>
    </source>
</evidence>
<dbReference type="AlphaFoldDB" id="A0A1H5SZ77"/>
<keyword evidence="1" id="KW-1133">Transmembrane helix</keyword>